<keyword evidence="3" id="KW-1185">Reference proteome</keyword>
<organism evidence="2 3">
    <name type="scientific">Pyxidicoccus parkwayensis</name>
    <dbReference type="NCBI Taxonomy" id="2813578"/>
    <lineage>
        <taxon>Bacteria</taxon>
        <taxon>Pseudomonadati</taxon>
        <taxon>Myxococcota</taxon>
        <taxon>Myxococcia</taxon>
        <taxon>Myxococcales</taxon>
        <taxon>Cystobacterineae</taxon>
        <taxon>Myxococcaceae</taxon>
        <taxon>Pyxidicoccus</taxon>
    </lineage>
</organism>
<dbReference type="Proteomes" id="UP000662747">
    <property type="component" value="Chromosome"/>
</dbReference>
<feature type="signal peptide" evidence="1">
    <location>
        <begin position="1"/>
        <end position="21"/>
    </location>
</feature>
<proteinExistence type="predicted"/>
<reference evidence="2 3" key="1">
    <citation type="submission" date="2021-02" db="EMBL/GenBank/DDBJ databases">
        <title>De Novo genome assembly of isolated myxobacteria.</title>
        <authorList>
            <person name="Stevens D.C."/>
        </authorList>
    </citation>
    <scope>NUCLEOTIDE SEQUENCE [LARGE SCALE GENOMIC DNA]</scope>
    <source>
        <strain evidence="3">SCPEA02</strain>
    </source>
</reference>
<evidence type="ECO:0000313" key="3">
    <source>
        <dbReference type="Proteomes" id="UP000662747"/>
    </source>
</evidence>
<dbReference type="PROSITE" id="PS51257">
    <property type="entry name" value="PROKAR_LIPOPROTEIN"/>
    <property type="match status" value="1"/>
</dbReference>
<accession>A0ABX7NX19</accession>
<keyword evidence="1" id="KW-0732">Signal</keyword>
<sequence length="201" mass="21449">MRLKRLVLAVLPAAAIAVAMACYSDPVYPGNQVLGTFRFEARLDPARTTCDASVRDFAQLDDAGVFRFEGTFSRDTDAGTGYFTVQGFSRDAGYEGQYATSTLKATAPRATCGTGCEDSAIEETLKVMLFSDSQARSLNRDCKQSDGGIPSGTVPGPTENGYDVSLACGSLTDVFLPGSRNCNCQPATCTTAYIIQGERRD</sequence>
<dbReference type="RefSeq" id="WP_206724584.1">
    <property type="nucleotide sequence ID" value="NZ_CP071090.1"/>
</dbReference>
<feature type="chain" id="PRO_5046759099" description="Lipoprotein" evidence="1">
    <location>
        <begin position="22"/>
        <end position="201"/>
    </location>
</feature>
<gene>
    <name evidence="2" type="ORF">JY651_49310</name>
</gene>
<evidence type="ECO:0008006" key="4">
    <source>
        <dbReference type="Google" id="ProtNLM"/>
    </source>
</evidence>
<protein>
    <recommendedName>
        <fullName evidence="4">Lipoprotein</fullName>
    </recommendedName>
</protein>
<dbReference type="EMBL" id="CP071090">
    <property type="protein sequence ID" value="QSQ23008.1"/>
    <property type="molecule type" value="Genomic_DNA"/>
</dbReference>
<evidence type="ECO:0000313" key="2">
    <source>
        <dbReference type="EMBL" id="QSQ23008.1"/>
    </source>
</evidence>
<evidence type="ECO:0000256" key="1">
    <source>
        <dbReference type="SAM" id="SignalP"/>
    </source>
</evidence>
<name>A0ABX7NX19_9BACT</name>